<keyword evidence="1" id="KW-0812">Transmembrane</keyword>
<evidence type="ECO:0000256" key="1">
    <source>
        <dbReference type="SAM" id="Phobius"/>
    </source>
</evidence>
<sequence>MGWGLYNFAATVRLPNAPPTGRTEQSPAADMAKSAVIAGGGSAALLLLLSFATANKSSFAVSVAAVLTAVYTGVFTWRAYLALQKSNAQTIAIVIGLMALASFITCVSLLPQALGSSTPSKVKPH</sequence>
<evidence type="ECO:0000313" key="2">
    <source>
        <dbReference type="EMBL" id="EDQ84976.1"/>
    </source>
</evidence>
<dbReference type="GeneID" id="5895436"/>
<reference evidence="2 3" key="1">
    <citation type="journal article" date="2008" name="Nature">
        <title>The genome of the choanoflagellate Monosiga brevicollis and the origin of metazoans.</title>
        <authorList>
            <consortium name="JGI Sequencing"/>
            <person name="King N."/>
            <person name="Westbrook M.J."/>
            <person name="Young S.L."/>
            <person name="Kuo A."/>
            <person name="Abedin M."/>
            <person name="Chapman J."/>
            <person name="Fairclough S."/>
            <person name="Hellsten U."/>
            <person name="Isogai Y."/>
            <person name="Letunic I."/>
            <person name="Marr M."/>
            <person name="Pincus D."/>
            <person name="Putnam N."/>
            <person name="Rokas A."/>
            <person name="Wright K.J."/>
            <person name="Zuzow R."/>
            <person name="Dirks W."/>
            <person name="Good M."/>
            <person name="Goodstein D."/>
            <person name="Lemons D."/>
            <person name="Li W."/>
            <person name="Lyons J.B."/>
            <person name="Morris A."/>
            <person name="Nichols S."/>
            <person name="Richter D.J."/>
            <person name="Salamov A."/>
            <person name="Bork P."/>
            <person name="Lim W.A."/>
            <person name="Manning G."/>
            <person name="Miller W.T."/>
            <person name="McGinnis W."/>
            <person name="Shapiro H."/>
            <person name="Tjian R."/>
            <person name="Grigoriev I.V."/>
            <person name="Rokhsar D."/>
        </authorList>
    </citation>
    <scope>NUCLEOTIDE SEQUENCE [LARGE SCALE GENOMIC DNA]</scope>
    <source>
        <strain evidence="3">MX1 / ATCC 50154</strain>
    </source>
</reference>
<dbReference type="AlphaFoldDB" id="A9VBQ9"/>
<keyword evidence="3" id="KW-1185">Reference proteome</keyword>
<gene>
    <name evidence="2" type="ORF">MONBRDRAFT_29653</name>
</gene>
<feature type="transmembrane region" description="Helical" evidence="1">
    <location>
        <begin position="92"/>
        <end position="114"/>
    </location>
</feature>
<feature type="transmembrane region" description="Helical" evidence="1">
    <location>
        <begin position="59"/>
        <end position="80"/>
    </location>
</feature>
<protein>
    <submittedName>
        <fullName evidence="2">Uncharacterized protein</fullName>
    </submittedName>
</protein>
<dbReference type="KEGG" id="mbr:MONBRDRAFT_29653"/>
<dbReference type="OMA" id="IAYFLHI"/>
<dbReference type="EMBL" id="CH991578">
    <property type="protein sequence ID" value="EDQ84976.1"/>
    <property type="molecule type" value="Genomic_DNA"/>
</dbReference>
<name>A9VBQ9_MONBE</name>
<organism evidence="2 3">
    <name type="scientific">Monosiga brevicollis</name>
    <name type="common">Choanoflagellate</name>
    <dbReference type="NCBI Taxonomy" id="81824"/>
    <lineage>
        <taxon>Eukaryota</taxon>
        <taxon>Choanoflagellata</taxon>
        <taxon>Craspedida</taxon>
        <taxon>Salpingoecidae</taxon>
        <taxon>Monosiga</taxon>
    </lineage>
</organism>
<feature type="transmembrane region" description="Helical" evidence="1">
    <location>
        <begin position="35"/>
        <end position="53"/>
    </location>
</feature>
<accession>A9VBQ9</accession>
<evidence type="ECO:0000313" key="3">
    <source>
        <dbReference type="Proteomes" id="UP000001357"/>
    </source>
</evidence>
<dbReference type="Proteomes" id="UP000001357">
    <property type="component" value="Unassembled WGS sequence"/>
</dbReference>
<dbReference type="RefSeq" id="XP_001750146.1">
    <property type="nucleotide sequence ID" value="XM_001750094.1"/>
</dbReference>
<dbReference type="InParanoid" id="A9VBQ9"/>
<keyword evidence="1" id="KW-1133">Transmembrane helix</keyword>
<keyword evidence="1" id="KW-0472">Membrane</keyword>
<proteinExistence type="predicted"/>